<dbReference type="OrthoDB" id="7359894at2"/>
<keyword evidence="2" id="KW-1003">Cell membrane</keyword>
<evidence type="ECO:0000313" key="9">
    <source>
        <dbReference type="EMBL" id="ALE93000.1"/>
    </source>
</evidence>
<dbReference type="Proteomes" id="UP000062833">
    <property type="component" value="Chromosome"/>
</dbReference>
<feature type="region of interest" description="Disordered" evidence="6">
    <location>
        <begin position="1"/>
        <end position="24"/>
    </location>
</feature>
<feature type="compositionally biased region" description="Polar residues" evidence="6">
    <location>
        <begin position="1"/>
        <end position="10"/>
    </location>
</feature>
<sequence length="433" mass="44517">MNTSNENPEQATVPDPDQQVPVPSPESARFYQWLRGLGVQRGSHRWVGGVCGGLADKWGIDPVVVRGLAVVLSLFFGVGLLAYGVAWALLPEPDGRIHVQEVGRGHWSAGMTGAAALTVVGLAGPGQGFLFDRNDGGFLWPLFWIAGVGAVIYWAINRDKDKDSSPSPAQGRQDAPQEQARSWSGPTWPGSGPGGAQPLNYAGEQPYRPDPRLYIKHKRATSRLGAAASFLVLGMAAVVGATVLLLEATGVIDLNGYQTGIAAAAAAVTAGVGIIVAGVMGRTAGGLGTFAVVMLVLAGLMSLPAQNSAFIAFNSSTWTPQSISAAEDGRTVVLGNATLDLTLVSDGTPLKADVQIPVDLVVSSVTIKVPDNIPVSIKSELAAASLTINGDNNGGVLAEQTTTAINPASTGPGLVIILQGAASNISVITVPAP</sequence>
<dbReference type="Pfam" id="PF04024">
    <property type="entry name" value="PspC"/>
    <property type="match status" value="1"/>
</dbReference>
<dbReference type="PATRIC" id="fig|656366.3.peg.2793"/>
<evidence type="ECO:0000256" key="4">
    <source>
        <dbReference type="ARBA" id="ARBA00022989"/>
    </source>
</evidence>
<evidence type="ECO:0000256" key="2">
    <source>
        <dbReference type="ARBA" id="ARBA00022475"/>
    </source>
</evidence>
<name>A0A0M5M207_9MICC</name>
<proteinExistence type="predicted"/>
<feature type="transmembrane region" description="Helical" evidence="7">
    <location>
        <begin position="111"/>
        <end position="131"/>
    </location>
</feature>
<evidence type="ECO:0000256" key="7">
    <source>
        <dbReference type="SAM" id="Phobius"/>
    </source>
</evidence>
<feature type="transmembrane region" description="Helical" evidence="7">
    <location>
        <begin position="137"/>
        <end position="156"/>
    </location>
</feature>
<feature type="transmembrane region" description="Helical" evidence="7">
    <location>
        <begin position="287"/>
        <end position="305"/>
    </location>
</feature>
<dbReference type="RefSeq" id="WP_062007581.1">
    <property type="nucleotide sequence ID" value="NZ_CP012677.1"/>
</dbReference>
<organism evidence="9 10">
    <name type="scientific">Arthrobacter alpinus</name>
    <dbReference type="NCBI Taxonomy" id="656366"/>
    <lineage>
        <taxon>Bacteria</taxon>
        <taxon>Bacillati</taxon>
        <taxon>Actinomycetota</taxon>
        <taxon>Actinomycetes</taxon>
        <taxon>Micrococcales</taxon>
        <taxon>Micrococcaceae</taxon>
        <taxon>Arthrobacter</taxon>
    </lineage>
</organism>
<keyword evidence="3 7" id="KW-0812">Transmembrane</keyword>
<keyword evidence="10" id="KW-1185">Reference proteome</keyword>
<protein>
    <recommendedName>
        <fullName evidence="8">Phage shock protein PspC N-terminal domain-containing protein</fullName>
    </recommendedName>
</protein>
<reference evidence="10" key="1">
    <citation type="submission" date="2015-09" db="EMBL/GenBank/DDBJ databases">
        <title>Complete genome of Arthrobacter alpinus strain R3.8.</title>
        <authorList>
            <person name="See-Too W.S."/>
            <person name="Chan K.G."/>
        </authorList>
    </citation>
    <scope>NUCLEOTIDE SEQUENCE [LARGE SCALE GENOMIC DNA]</scope>
    <source>
        <strain evidence="10">R3.8</strain>
    </source>
</reference>
<dbReference type="GO" id="GO:0005886">
    <property type="term" value="C:plasma membrane"/>
    <property type="evidence" value="ECO:0007669"/>
    <property type="project" value="UniProtKB-SubCell"/>
</dbReference>
<evidence type="ECO:0000313" key="10">
    <source>
        <dbReference type="Proteomes" id="UP000062833"/>
    </source>
</evidence>
<feature type="region of interest" description="Disordered" evidence="6">
    <location>
        <begin position="162"/>
        <end position="202"/>
    </location>
</feature>
<dbReference type="Gene3D" id="1.20.1250.20">
    <property type="entry name" value="MFS general substrate transporter like domains"/>
    <property type="match status" value="1"/>
</dbReference>
<dbReference type="InterPro" id="IPR052027">
    <property type="entry name" value="PspC"/>
</dbReference>
<dbReference type="PANTHER" id="PTHR33885:SF3">
    <property type="entry name" value="PHAGE SHOCK PROTEIN C"/>
    <property type="match status" value="1"/>
</dbReference>
<accession>A0A0M5M207</accession>
<feature type="domain" description="Phage shock protein PspC N-terminal" evidence="8">
    <location>
        <begin position="43"/>
        <end position="92"/>
    </location>
</feature>
<dbReference type="SUPFAM" id="SSF103473">
    <property type="entry name" value="MFS general substrate transporter"/>
    <property type="match status" value="1"/>
</dbReference>
<dbReference type="EMBL" id="CP012677">
    <property type="protein sequence ID" value="ALE93000.1"/>
    <property type="molecule type" value="Genomic_DNA"/>
</dbReference>
<dbReference type="PANTHER" id="PTHR33885">
    <property type="entry name" value="PHAGE SHOCK PROTEIN C"/>
    <property type="match status" value="1"/>
</dbReference>
<evidence type="ECO:0000256" key="5">
    <source>
        <dbReference type="ARBA" id="ARBA00023136"/>
    </source>
</evidence>
<evidence type="ECO:0000259" key="8">
    <source>
        <dbReference type="Pfam" id="PF04024"/>
    </source>
</evidence>
<evidence type="ECO:0000256" key="6">
    <source>
        <dbReference type="SAM" id="MobiDB-lite"/>
    </source>
</evidence>
<dbReference type="AlphaFoldDB" id="A0A0M5M207"/>
<feature type="transmembrane region" description="Helical" evidence="7">
    <location>
        <begin position="224"/>
        <end position="245"/>
    </location>
</feature>
<gene>
    <name evidence="9" type="ORF">AOC05_12935</name>
</gene>
<dbReference type="InterPro" id="IPR007168">
    <property type="entry name" value="Phageshock_PspC_N"/>
</dbReference>
<dbReference type="KEGG" id="aaq:AOC05_12935"/>
<keyword evidence="4 7" id="KW-1133">Transmembrane helix</keyword>
<keyword evidence="5 7" id="KW-0472">Membrane</keyword>
<dbReference type="InterPro" id="IPR036259">
    <property type="entry name" value="MFS_trans_sf"/>
</dbReference>
<feature type="transmembrane region" description="Helical" evidence="7">
    <location>
        <begin position="68"/>
        <end position="90"/>
    </location>
</feature>
<comment type="subcellular location">
    <subcellularLocation>
        <location evidence="1">Cell membrane</location>
        <topology evidence="1">Single-pass membrane protein</topology>
    </subcellularLocation>
</comment>
<evidence type="ECO:0000256" key="3">
    <source>
        <dbReference type="ARBA" id="ARBA00022692"/>
    </source>
</evidence>
<feature type="transmembrane region" description="Helical" evidence="7">
    <location>
        <begin position="257"/>
        <end position="280"/>
    </location>
</feature>
<evidence type="ECO:0000256" key="1">
    <source>
        <dbReference type="ARBA" id="ARBA00004162"/>
    </source>
</evidence>